<dbReference type="InterPro" id="IPR036514">
    <property type="entry name" value="SGNH_hydro_sf"/>
</dbReference>
<evidence type="ECO:0000313" key="2">
    <source>
        <dbReference type="EMBL" id="CAA2630788.1"/>
    </source>
</evidence>
<accession>A0A7I8JJI1</accession>
<feature type="signal peptide" evidence="1">
    <location>
        <begin position="1"/>
        <end position="23"/>
    </location>
</feature>
<dbReference type="EMBL" id="CACRZD030000013">
    <property type="protein sequence ID" value="CAA6670031.1"/>
    <property type="molecule type" value="Genomic_DNA"/>
</dbReference>
<gene>
    <name evidence="2" type="ORF">SI7747_13016434</name>
</gene>
<organism evidence="2">
    <name type="scientific">Spirodela intermedia</name>
    <name type="common">Intermediate duckweed</name>
    <dbReference type="NCBI Taxonomy" id="51605"/>
    <lineage>
        <taxon>Eukaryota</taxon>
        <taxon>Viridiplantae</taxon>
        <taxon>Streptophyta</taxon>
        <taxon>Embryophyta</taxon>
        <taxon>Tracheophyta</taxon>
        <taxon>Spermatophyta</taxon>
        <taxon>Magnoliopsida</taxon>
        <taxon>Liliopsida</taxon>
        <taxon>Araceae</taxon>
        <taxon>Lemnoideae</taxon>
        <taxon>Spirodela</taxon>
    </lineage>
</organism>
<dbReference type="PANTHER" id="PTHR45642">
    <property type="entry name" value="GDSL ESTERASE/LIPASE EXL3"/>
    <property type="match status" value="1"/>
</dbReference>
<sequence length="250" mass="27723">MPAPIPKLLLHCLLLPTLLQVAANVPALIIFGTRRSTQGTHNDIPTLLKSNFDPYGRDFSGGKPTGRFCNGKLATDFLSEAFGLPPTVPAYLDPAYGIRDFAVGVSFASAGTGLDNATSDVLAVIPLWEEVAYFKEYIRRLRKYMGQARAQRTLREALYINYYTPGIHSRSSELTVEQFEDFLVDIAARFITEIYRLGARKISFSGFENIEQACCSTGCSSWLPVRRAGSPHMSGRDKYAFWDAPTPPRS</sequence>
<dbReference type="Gene3D" id="3.40.50.1110">
    <property type="entry name" value="SGNH hydrolase"/>
    <property type="match status" value="1"/>
</dbReference>
<reference evidence="2 3" key="1">
    <citation type="submission" date="2019-12" db="EMBL/GenBank/DDBJ databases">
        <authorList>
            <person name="Scholz U."/>
            <person name="Mascher M."/>
            <person name="Fiebig A."/>
        </authorList>
    </citation>
    <scope>NUCLEOTIDE SEQUENCE</scope>
</reference>
<proteinExistence type="predicted"/>
<evidence type="ECO:0000313" key="3">
    <source>
        <dbReference type="Proteomes" id="UP001189122"/>
    </source>
</evidence>
<feature type="chain" id="PRO_5029572791" evidence="1">
    <location>
        <begin position="24"/>
        <end position="250"/>
    </location>
</feature>
<dbReference type="Proteomes" id="UP001189122">
    <property type="component" value="Unassembled WGS sequence"/>
</dbReference>
<name>A0A7I8JJI1_SPIIN</name>
<dbReference type="PANTHER" id="PTHR45642:SF46">
    <property type="entry name" value="OS06G0636700 PROTEIN"/>
    <property type="match status" value="1"/>
</dbReference>
<protein>
    <submittedName>
        <fullName evidence="2">Uncharacterized protein</fullName>
    </submittedName>
</protein>
<dbReference type="AlphaFoldDB" id="A0A7I8JJI1"/>
<keyword evidence="3" id="KW-1185">Reference proteome</keyword>
<keyword evidence="1" id="KW-0732">Signal</keyword>
<dbReference type="EMBL" id="LR743600">
    <property type="protein sequence ID" value="CAA2630788.1"/>
    <property type="molecule type" value="Genomic_DNA"/>
</dbReference>
<dbReference type="InterPro" id="IPR050592">
    <property type="entry name" value="GDSL_lipolytic_enzyme"/>
</dbReference>
<evidence type="ECO:0000256" key="1">
    <source>
        <dbReference type="SAM" id="SignalP"/>
    </source>
</evidence>